<organism evidence="2 3">
    <name type="scientific">Nannochloropsis salina CCMP1776</name>
    <dbReference type="NCBI Taxonomy" id="1027361"/>
    <lineage>
        <taxon>Eukaryota</taxon>
        <taxon>Sar</taxon>
        <taxon>Stramenopiles</taxon>
        <taxon>Ochrophyta</taxon>
        <taxon>Eustigmatophyceae</taxon>
        <taxon>Eustigmatales</taxon>
        <taxon>Monodopsidaceae</taxon>
        <taxon>Microchloropsis</taxon>
        <taxon>Microchloropsis salina</taxon>
    </lineage>
</organism>
<feature type="compositionally biased region" description="Gly residues" evidence="1">
    <location>
        <begin position="116"/>
        <end position="130"/>
    </location>
</feature>
<feature type="compositionally biased region" description="Basic residues" evidence="1">
    <location>
        <begin position="93"/>
        <end position="102"/>
    </location>
</feature>
<keyword evidence="3" id="KW-1185">Reference proteome</keyword>
<feature type="region of interest" description="Disordered" evidence="1">
    <location>
        <begin position="92"/>
        <end position="174"/>
    </location>
</feature>
<accession>A0A4D9DD92</accession>
<gene>
    <name evidence="2" type="ORF">NSK_000866</name>
</gene>
<sequence length="174" mass="18573">MRLQVATEGFWDSFSELVRAEGGPPSSFRKWGEEGERGRGRGRGWEGAASEEMELVVEKVHAVLQQVGEGSLPSFGRLAEAVDELEGSFRQQGGKRVKKGRRQVAEDALESEVQRGGRGGKGGGGGGEAEGAGALVDQVTEEEVGDGGTIGKEILGRVREGEEGKRSGRKRHEL</sequence>
<reference evidence="2 3" key="1">
    <citation type="submission" date="2019-01" db="EMBL/GenBank/DDBJ databases">
        <title>Nuclear Genome Assembly of the Microalgal Biofuel strain Nannochloropsis salina CCMP1776.</title>
        <authorList>
            <person name="Hovde B."/>
        </authorList>
    </citation>
    <scope>NUCLEOTIDE SEQUENCE [LARGE SCALE GENOMIC DNA]</scope>
    <source>
        <strain evidence="2 3">CCMP1776</strain>
    </source>
</reference>
<evidence type="ECO:0000256" key="1">
    <source>
        <dbReference type="SAM" id="MobiDB-lite"/>
    </source>
</evidence>
<proteinExistence type="predicted"/>
<comment type="caution">
    <text evidence="2">The sequence shown here is derived from an EMBL/GenBank/DDBJ whole genome shotgun (WGS) entry which is preliminary data.</text>
</comment>
<evidence type="ECO:0000313" key="3">
    <source>
        <dbReference type="Proteomes" id="UP000355283"/>
    </source>
</evidence>
<dbReference type="EMBL" id="SDOX01000005">
    <property type="protein sequence ID" value="TFJ87515.1"/>
    <property type="molecule type" value="Genomic_DNA"/>
</dbReference>
<protein>
    <submittedName>
        <fullName evidence="2">Uncharacterized protein</fullName>
    </submittedName>
</protein>
<dbReference type="Proteomes" id="UP000355283">
    <property type="component" value="Unassembled WGS sequence"/>
</dbReference>
<evidence type="ECO:0000313" key="2">
    <source>
        <dbReference type="EMBL" id="TFJ87515.1"/>
    </source>
</evidence>
<dbReference type="AlphaFoldDB" id="A0A4D9DD92"/>
<feature type="compositionally biased region" description="Basic and acidic residues" evidence="1">
    <location>
        <begin position="30"/>
        <end position="39"/>
    </location>
</feature>
<name>A0A4D9DD92_9STRA</name>
<feature type="region of interest" description="Disordered" evidence="1">
    <location>
        <begin position="21"/>
        <end position="46"/>
    </location>
</feature>
<feature type="compositionally biased region" description="Basic and acidic residues" evidence="1">
    <location>
        <begin position="154"/>
        <end position="174"/>
    </location>
</feature>